<gene>
    <name evidence="1" type="ORF">RAJCM14343_3750</name>
</gene>
<sequence>MWWVRNPPGRTEAVAVARAPQEPKEKVMRFTIIVNALTNLLPLVLPDDASIKDVIRALTR</sequence>
<reference evidence="1 2" key="1">
    <citation type="journal article" date="2018" name="Biodegradation">
        <title>1,4-Dioxane degradation characteristics of Rhodococcus aetherivorans JCM 14343.</title>
        <authorList>
            <person name="Inoue D."/>
            <person name="Tsunoda T."/>
            <person name="Yamamoto N."/>
            <person name="Ike M."/>
            <person name="Sei K."/>
        </authorList>
    </citation>
    <scope>NUCLEOTIDE SEQUENCE [LARGE SCALE GENOMIC DNA]</scope>
    <source>
        <strain evidence="1 2">JCM 14343</strain>
    </source>
</reference>
<organism evidence="1 2">
    <name type="scientific">Rhodococcus aetherivorans</name>
    <dbReference type="NCBI Taxonomy" id="191292"/>
    <lineage>
        <taxon>Bacteria</taxon>
        <taxon>Bacillati</taxon>
        <taxon>Actinomycetota</taxon>
        <taxon>Actinomycetes</taxon>
        <taxon>Mycobacteriales</taxon>
        <taxon>Nocardiaceae</taxon>
        <taxon>Rhodococcus</taxon>
    </lineage>
</organism>
<comment type="caution">
    <text evidence="1">The sequence shown here is derived from an EMBL/GenBank/DDBJ whole genome shotgun (WGS) entry which is preliminary data.</text>
</comment>
<accession>A0ABQ0YPH1</accession>
<dbReference type="EMBL" id="BLAH01000094">
    <property type="protein sequence ID" value="GES38485.1"/>
    <property type="molecule type" value="Genomic_DNA"/>
</dbReference>
<evidence type="ECO:0000313" key="1">
    <source>
        <dbReference type="EMBL" id="GES38485.1"/>
    </source>
</evidence>
<proteinExistence type="predicted"/>
<keyword evidence="2" id="KW-1185">Reference proteome</keyword>
<protein>
    <submittedName>
        <fullName evidence="1">Uncharacterized protein</fullName>
    </submittedName>
</protein>
<evidence type="ECO:0000313" key="2">
    <source>
        <dbReference type="Proteomes" id="UP000325466"/>
    </source>
</evidence>
<name>A0ABQ0YPH1_9NOCA</name>
<dbReference type="Proteomes" id="UP000325466">
    <property type="component" value="Unassembled WGS sequence"/>
</dbReference>